<accession>F4RZT5</accession>
<comment type="caution">
    <text evidence="14">Lacks conserved residue(s) required for the propagation of feature annotation.</text>
</comment>
<dbReference type="UniPathway" id="UPA00094"/>
<dbReference type="STRING" id="747676.F4RZT5"/>
<feature type="transmembrane region" description="Helical" evidence="14">
    <location>
        <begin position="50"/>
        <end position="68"/>
    </location>
</feature>
<keyword evidence="14" id="KW-0256">Endoplasmic reticulum</keyword>
<keyword evidence="10 14" id="KW-0472">Membrane</keyword>
<dbReference type="OrthoDB" id="46988at2759"/>
<dbReference type="EC" id="4.2.1.134" evidence="4 14"/>
<proteinExistence type="inferred from homology"/>
<evidence type="ECO:0000256" key="10">
    <source>
        <dbReference type="ARBA" id="ARBA00023136"/>
    </source>
</evidence>
<gene>
    <name evidence="15" type="ORF">MELLADRAFT_38757</name>
</gene>
<feature type="transmembrane region" description="Helical" evidence="14">
    <location>
        <begin position="20"/>
        <end position="38"/>
    </location>
</feature>
<evidence type="ECO:0000256" key="9">
    <source>
        <dbReference type="ARBA" id="ARBA00023098"/>
    </source>
</evidence>
<evidence type="ECO:0000256" key="12">
    <source>
        <dbReference type="ARBA" id="ARBA00023239"/>
    </source>
</evidence>
<dbReference type="eggNOG" id="KOG3187">
    <property type="taxonomic scope" value="Eukaryota"/>
</dbReference>
<name>F4RZT5_MELLP</name>
<evidence type="ECO:0000256" key="5">
    <source>
        <dbReference type="ARBA" id="ARBA00022516"/>
    </source>
</evidence>
<dbReference type="InParanoid" id="F4RZT5"/>
<comment type="pathway">
    <text evidence="2 14">Lipid metabolism; fatty acid biosynthesis.</text>
</comment>
<dbReference type="KEGG" id="mlr:MELLADRAFT_38757"/>
<protein>
    <recommendedName>
        <fullName evidence="4 14">Very-long-chain (3R)-3-hydroxyacyl-CoA dehydratase</fullName>
        <ecNumber evidence="4 14">4.2.1.134</ecNumber>
    </recommendedName>
</protein>
<evidence type="ECO:0000313" key="15">
    <source>
        <dbReference type="EMBL" id="EGG02132.1"/>
    </source>
</evidence>
<dbReference type="GO" id="GO:0030497">
    <property type="term" value="P:fatty acid elongation"/>
    <property type="evidence" value="ECO:0007669"/>
    <property type="project" value="TreeGrafter"/>
</dbReference>
<keyword evidence="9 14" id="KW-0443">Lipid metabolism</keyword>
<dbReference type="GO" id="GO:0030148">
    <property type="term" value="P:sphingolipid biosynthetic process"/>
    <property type="evidence" value="ECO:0007669"/>
    <property type="project" value="TreeGrafter"/>
</dbReference>
<dbReference type="EMBL" id="GL883133">
    <property type="protein sequence ID" value="EGG02132.1"/>
    <property type="molecule type" value="Genomic_DNA"/>
</dbReference>
<dbReference type="HOGENOM" id="CLU_034302_4_0_1"/>
<evidence type="ECO:0000256" key="1">
    <source>
        <dbReference type="ARBA" id="ARBA00004141"/>
    </source>
</evidence>
<dbReference type="GeneID" id="18927747"/>
<keyword evidence="12 14" id="KW-0456">Lyase</keyword>
<keyword evidence="5 14" id="KW-0444">Lipid biosynthesis</keyword>
<dbReference type="GO" id="GO:0042761">
    <property type="term" value="P:very long-chain fatty acid biosynthetic process"/>
    <property type="evidence" value="ECO:0007669"/>
    <property type="project" value="TreeGrafter"/>
</dbReference>
<organism evidence="16">
    <name type="scientific">Melampsora larici-populina (strain 98AG31 / pathotype 3-4-7)</name>
    <name type="common">Poplar leaf rust fungus</name>
    <dbReference type="NCBI Taxonomy" id="747676"/>
    <lineage>
        <taxon>Eukaryota</taxon>
        <taxon>Fungi</taxon>
        <taxon>Dikarya</taxon>
        <taxon>Basidiomycota</taxon>
        <taxon>Pucciniomycotina</taxon>
        <taxon>Pucciniomycetes</taxon>
        <taxon>Pucciniales</taxon>
        <taxon>Melampsoraceae</taxon>
        <taxon>Melampsora</taxon>
    </lineage>
</organism>
<dbReference type="RefSeq" id="XP_007414669.1">
    <property type="nucleotide sequence ID" value="XM_007414607.1"/>
</dbReference>
<dbReference type="FunCoup" id="F4RZT5">
    <property type="interactions" value="342"/>
</dbReference>
<dbReference type="Pfam" id="PF04387">
    <property type="entry name" value="PTPLA"/>
    <property type="match status" value="1"/>
</dbReference>
<evidence type="ECO:0000256" key="13">
    <source>
        <dbReference type="ARBA" id="ARBA00036671"/>
    </source>
</evidence>
<feature type="transmembrane region" description="Helical" evidence="14">
    <location>
        <begin position="88"/>
        <end position="107"/>
    </location>
</feature>
<reference evidence="16" key="1">
    <citation type="journal article" date="2011" name="Proc. Natl. Acad. Sci. U.S.A.">
        <title>Obligate biotrophy features unraveled by the genomic analysis of rust fungi.</title>
        <authorList>
            <person name="Duplessis S."/>
            <person name="Cuomo C.A."/>
            <person name="Lin Y.-C."/>
            <person name="Aerts A."/>
            <person name="Tisserant E."/>
            <person name="Veneault-Fourrey C."/>
            <person name="Joly D.L."/>
            <person name="Hacquard S."/>
            <person name="Amselem J."/>
            <person name="Cantarel B.L."/>
            <person name="Chiu R."/>
            <person name="Coutinho P.M."/>
            <person name="Feau N."/>
            <person name="Field M."/>
            <person name="Frey P."/>
            <person name="Gelhaye E."/>
            <person name="Goldberg J."/>
            <person name="Grabherr M.G."/>
            <person name="Kodira C.D."/>
            <person name="Kohler A."/>
            <person name="Kuees U."/>
            <person name="Lindquist E.A."/>
            <person name="Lucas S.M."/>
            <person name="Mago R."/>
            <person name="Mauceli E."/>
            <person name="Morin E."/>
            <person name="Murat C."/>
            <person name="Pangilinan J.L."/>
            <person name="Park R."/>
            <person name="Pearson M."/>
            <person name="Quesneville H."/>
            <person name="Rouhier N."/>
            <person name="Sakthikumar S."/>
            <person name="Salamov A.A."/>
            <person name="Schmutz J."/>
            <person name="Selles B."/>
            <person name="Shapiro H."/>
            <person name="Tanguay P."/>
            <person name="Tuskan G.A."/>
            <person name="Henrissat B."/>
            <person name="Van de Peer Y."/>
            <person name="Rouze P."/>
            <person name="Ellis J.G."/>
            <person name="Dodds P.N."/>
            <person name="Schein J.E."/>
            <person name="Zhong S."/>
            <person name="Hamelin R.C."/>
            <person name="Grigoriev I.V."/>
            <person name="Szabo L.J."/>
            <person name="Martin F."/>
        </authorList>
    </citation>
    <scope>NUCLEOTIDE SEQUENCE [LARGE SCALE GENOMIC DNA]</scope>
    <source>
        <strain evidence="16">98AG31 / pathotype 3-4-7</strain>
    </source>
</reference>
<comment type="catalytic activity">
    <reaction evidence="13 14">
        <text>a very-long-chain (3R)-3-hydroxyacyl-CoA = a very-long-chain (2E)-enoyl-CoA + H2O</text>
        <dbReference type="Rhea" id="RHEA:45812"/>
        <dbReference type="ChEBI" id="CHEBI:15377"/>
        <dbReference type="ChEBI" id="CHEBI:83728"/>
        <dbReference type="ChEBI" id="CHEBI:85440"/>
        <dbReference type="EC" id="4.2.1.134"/>
    </reaction>
</comment>
<evidence type="ECO:0000313" key="16">
    <source>
        <dbReference type="Proteomes" id="UP000001072"/>
    </source>
</evidence>
<dbReference type="GO" id="GO:0005789">
    <property type="term" value="C:endoplasmic reticulum membrane"/>
    <property type="evidence" value="ECO:0007669"/>
    <property type="project" value="UniProtKB-SubCell"/>
</dbReference>
<dbReference type="GO" id="GO:0102158">
    <property type="term" value="F:very-long-chain (3R)-3-hydroxyacyl-CoA dehydratase activity"/>
    <property type="evidence" value="ECO:0007669"/>
    <property type="project" value="UniProtKB-EC"/>
</dbReference>
<keyword evidence="6 14" id="KW-0812">Transmembrane</keyword>
<feature type="non-terminal residue" evidence="15">
    <location>
        <position position="1"/>
    </location>
</feature>
<dbReference type="AlphaFoldDB" id="F4RZT5"/>
<evidence type="ECO:0000256" key="8">
    <source>
        <dbReference type="ARBA" id="ARBA00022989"/>
    </source>
</evidence>
<comment type="subcellular location">
    <subcellularLocation>
        <location evidence="14">Endoplasmic reticulum membrane</location>
        <topology evidence="14">Multi-pass membrane protein</topology>
    </subcellularLocation>
    <subcellularLocation>
        <location evidence="1">Membrane</location>
        <topology evidence="1">Multi-pass membrane protein</topology>
    </subcellularLocation>
</comment>
<evidence type="ECO:0000256" key="7">
    <source>
        <dbReference type="ARBA" id="ARBA00022832"/>
    </source>
</evidence>
<dbReference type="Proteomes" id="UP000001072">
    <property type="component" value="Unassembled WGS sequence"/>
</dbReference>
<sequence length="112" mass="12613">QSTALLEILHVALGLVRSGLLTTVMQVASRLVIVWAIIPLFPQVSLHSPIYSSMVFAWSLSEIIRYGTYASSLLNYPIRPLLWLRYSAFYLLYPIGAGSEWGLMFLASKFVF</sequence>
<evidence type="ECO:0000256" key="6">
    <source>
        <dbReference type="ARBA" id="ARBA00022692"/>
    </source>
</evidence>
<dbReference type="VEuPathDB" id="FungiDB:MELLADRAFT_38757"/>
<evidence type="ECO:0000256" key="2">
    <source>
        <dbReference type="ARBA" id="ARBA00005194"/>
    </source>
</evidence>
<dbReference type="PANTHER" id="PTHR11035">
    <property type="entry name" value="VERY-LONG-CHAIN (3R)-3-HYDROXYACYL-COA DEHYDRATASE"/>
    <property type="match status" value="1"/>
</dbReference>
<keyword evidence="16" id="KW-1185">Reference proteome</keyword>
<keyword evidence="8 14" id="KW-1133">Transmembrane helix</keyword>
<comment type="similarity">
    <text evidence="3 14">Belongs to the very long-chain fatty acids dehydratase HACD family.</text>
</comment>
<evidence type="ECO:0000256" key="11">
    <source>
        <dbReference type="ARBA" id="ARBA00023160"/>
    </source>
</evidence>
<evidence type="ECO:0000256" key="3">
    <source>
        <dbReference type="ARBA" id="ARBA00007811"/>
    </source>
</evidence>
<dbReference type="PANTHER" id="PTHR11035:SF3">
    <property type="entry name" value="VERY-LONG-CHAIN (3R)-3-HYDROXYACYL-COA DEHYDRATASE"/>
    <property type="match status" value="1"/>
</dbReference>
<dbReference type="InterPro" id="IPR007482">
    <property type="entry name" value="Tyr_Pase-like_PTPLA"/>
</dbReference>
<keyword evidence="7 14" id="KW-0276">Fatty acid metabolism</keyword>
<evidence type="ECO:0000256" key="4">
    <source>
        <dbReference type="ARBA" id="ARBA00013122"/>
    </source>
</evidence>
<keyword evidence="11 14" id="KW-0275">Fatty acid biosynthesis</keyword>
<comment type="function">
    <text evidence="14">Catalyzes the third of the four reactions of the long-chain fatty acids elongation cycle. This endoplasmic reticulum-bound enzymatic process, allows the addition of two carbons to the chain of long- and very long-chain fatty acids/VLCFAs per cycle. This enzyme catalyzes the dehydration of the 3-hydroxyacyl-CoA intermediate into trans-2,3-enoyl-CoA, within each cycle of fatty acid elongation. Thereby, it participates to the production of VLCFAs of different chain lengths that are involved in multiple biological processes as precursors of membrane lipids and lipid mediators.</text>
</comment>
<evidence type="ECO:0000256" key="14">
    <source>
        <dbReference type="RuleBase" id="RU363109"/>
    </source>
</evidence>